<dbReference type="AlphaFoldDB" id="A0A4Z1P2F9"/>
<dbReference type="Proteomes" id="UP000298493">
    <property type="component" value="Unassembled WGS sequence"/>
</dbReference>
<sequence>MSPVIAALLTCNNQDLDMKWELVYTREEVAIIRIVLFDDEDRKLLEVSTIMENIVYVTEYNCIGQFILLLRQLTEQTHGNDATELDCSTMGRFVQKEAREFWANRTFSGWTT</sequence>
<gene>
    <name evidence="1" type="ORF">E6O75_ATG10839</name>
</gene>
<reference evidence="1 2" key="1">
    <citation type="submission" date="2019-04" db="EMBL/GenBank/DDBJ databases">
        <title>High contiguity whole genome sequence and gene annotation resource for two Venturia nashicola isolates.</title>
        <authorList>
            <person name="Prokchorchik M."/>
            <person name="Won K."/>
            <person name="Lee Y."/>
            <person name="Choi E.D."/>
            <person name="Segonzac C."/>
            <person name="Sohn K.H."/>
        </authorList>
    </citation>
    <scope>NUCLEOTIDE SEQUENCE [LARGE SCALE GENOMIC DNA]</scope>
    <source>
        <strain evidence="1 2">PRI2</strain>
    </source>
</reference>
<keyword evidence="2" id="KW-1185">Reference proteome</keyword>
<proteinExistence type="predicted"/>
<protein>
    <submittedName>
        <fullName evidence="1">Uncharacterized protein</fullName>
    </submittedName>
</protein>
<dbReference type="EMBL" id="SNSC02000008">
    <property type="protein sequence ID" value="TID22045.1"/>
    <property type="molecule type" value="Genomic_DNA"/>
</dbReference>
<comment type="caution">
    <text evidence="1">The sequence shown here is derived from an EMBL/GenBank/DDBJ whole genome shotgun (WGS) entry which is preliminary data.</text>
</comment>
<evidence type="ECO:0000313" key="2">
    <source>
        <dbReference type="Proteomes" id="UP000298493"/>
    </source>
</evidence>
<dbReference type="OrthoDB" id="10467909at2759"/>
<name>A0A4Z1P2F9_9PEZI</name>
<accession>A0A4Z1P2F9</accession>
<evidence type="ECO:0000313" key="1">
    <source>
        <dbReference type="EMBL" id="TID22045.1"/>
    </source>
</evidence>
<organism evidence="1 2">
    <name type="scientific">Venturia nashicola</name>
    <dbReference type="NCBI Taxonomy" id="86259"/>
    <lineage>
        <taxon>Eukaryota</taxon>
        <taxon>Fungi</taxon>
        <taxon>Dikarya</taxon>
        <taxon>Ascomycota</taxon>
        <taxon>Pezizomycotina</taxon>
        <taxon>Dothideomycetes</taxon>
        <taxon>Pleosporomycetidae</taxon>
        <taxon>Venturiales</taxon>
        <taxon>Venturiaceae</taxon>
        <taxon>Venturia</taxon>
    </lineage>
</organism>